<dbReference type="Gene3D" id="1.10.443.10">
    <property type="entry name" value="Intergrase catalytic core"/>
    <property type="match status" value="1"/>
</dbReference>
<dbReference type="RefSeq" id="WP_089667578.1">
    <property type="nucleotide sequence ID" value="NZ_FOJA01000001.1"/>
</dbReference>
<dbReference type="InterPro" id="IPR003018">
    <property type="entry name" value="GAF"/>
</dbReference>
<sequence>MTARGDDQTELSAADYRRLRRATETHREELVLRLAAEVGLTPAEVARVRPGDAASHERDGVDHHFLAVPDAEEGVDRHAYLPPDVEHDLRQYARTADLTADDRLVDVSARRVQMLVSDVADRAADRTDTPRLRAVSTRTLRAFFARRLLADEGVDPRVVAAVGGWSRLASLDPYVDPTTLGRDAVAAAFSGTEPAPEQPSRATEPDGSRFGDVFDAVHTVTDVLGETATREDIETAVCDALVDGDAYEAAWVARPAADSPDVVASGDQPPALGEGGAEAVAAVVDTGEPRVVEDARAAPEFEGLREHVSAAGYRAAAVVPLSDGDTQRGVLGVGAAAEGFGERERALLADLGRHVGQAIALAEQRRLLLADTVVEVAFEVGGASLFARAAAEHGCSFSFEGVVPGEDRSLVFFVTLDGATPDAVLSWAGERDAVVDSRLVRDHGDEALVELVLSGGDLATELAAHGATVRDLSADPSGERVVAEVSPEADVRALADDLAAEFPGVEFASKRERERAGQTSTAFRASLHESLTDKQAAVLRAAFHAGYFEWPRGSTAEELADAIGVTSPTLHNHLRRAQQKLLSEFVDDDAAGRAAESPWDDRD</sequence>
<proteinExistence type="predicted"/>
<evidence type="ECO:0000256" key="2">
    <source>
        <dbReference type="ARBA" id="ARBA00023163"/>
    </source>
</evidence>
<dbReference type="EMBL" id="FOJA01000001">
    <property type="protein sequence ID" value="SEV92960.1"/>
    <property type="molecule type" value="Genomic_DNA"/>
</dbReference>
<protein>
    <recommendedName>
        <fullName evidence="10">GAF domain-containing protein</fullName>
    </recommendedName>
</protein>
<dbReference type="InterPro" id="IPR029016">
    <property type="entry name" value="GAF-like_dom_sf"/>
</dbReference>
<organism evidence="8 9">
    <name type="scientific">Halobacterium jilantaiense</name>
    <dbReference type="NCBI Taxonomy" id="355548"/>
    <lineage>
        <taxon>Archaea</taxon>
        <taxon>Methanobacteriati</taxon>
        <taxon>Methanobacteriota</taxon>
        <taxon>Stenosarchaea group</taxon>
        <taxon>Halobacteria</taxon>
        <taxon>Halobacteriales</taxon>
        <taxon>Halobacteriaceae</taxon>
        <taxon>Halobacterium</taxon>
    </lineage>
</organism>
<dbReference type="InterPro" id="IPR013762">
    <property type="entry name" value="Integrase-like_cat_sf"/>
</dbReference>
<dbReference type="InterPro" id="IPR011010">
    <property type="entry name" value="DNA_brk_join_enz"/>
</dbReference>
<dbReference type="Gene3D" id="3.30.450.40">
    <property type="match status" value="1"/>
</dbReference>
<evidence type="ECO:0000313" key="8">
    <source>
        <dbReference type="EMBL" id="SEV92960.1"/>
    </source>
</evidence>
<evidence type="ECO:0000313" key="9">
    <source>
        <dbReference type="Proteomes" id="UP000198518"/>
    </source>
</evidence>
<keyword evidence="2" id="KW-0804">Transcription</keyword>
<dbReference type="Pfam" id="PF04967">
    <property type="entry name" value="HTH_10"/>
    <property type="match status" value="1"/>
</dbReference>
<dbReference type="GO" id="GO:0003677">
    <property type="term" value="F:DNA binding"/>
    <property type="evidence" value="ECO:0007669"/>
    <property type="project" value="InterPro"/>
</dbReference>
<gene>
    <name evidence="8" type="ORF">SAMN04487945_0419</name>
</gene>
<evidence type="ECO:0000256" key="3">
    <source>
        <dbReference type="ARBA" id="ARBA00023172"/>
    </source>
</evidence>
<dbReference type="Pfam" id="PF13185">
    <property type="entry name" value="GAF_2"/>
    <property type="match status" value="1"/>
</dbReference>
<feature type="domain" description="Bacterioopsin transcriptional activator GAF and HTH associated" evidence="7">
    <location>
        <begin position="371"/>
        <end position="525"/>
    </location>
</feature>
<dbReference type="PANTHER" id="PTHR34236">
    <property type="entry name" value="DIMETHYL SULFOXIDE REDUCTASE TRANSCRIPTIONAL ACTIVATOR"/>
    <property type="match status" value="1"/>
</dbReference>
<reference evidence="8 9" key="1">
    <citation type="submission" date="2016-10" db="EMBL/GenBank/DDBJ databases">
        <authorList>
            <person name="de Groot N.N."/>
        </authorList>
    </citation>
    <scope>NUCLEOTIDE SEQUENCE [LARGE SCALE GENOMIC DNA]</scope>
    <source>
        <strain evidence="8 9">CGMCC 1.5337</strain>
    </source>
</reference>
<dbReference type="CDD" id="cd00397">
    <property type="entry name" value="DNA_BRE_C"/>
    <property type="match status" value="1"/>
</dbReference>
<keyword evidence="1" id="KW-0805">Transcription regulation</keyword>
<evidence type="ECO:0000259" key="5">
    <source>
        <dbReference type="Pfam" id="PF04967"/>
    </source>
</evidence>
<dbReference type="GO" id="GO:0006310">
    <property type="term" value="P:DNA recombination"/>
    <property type="evidence" value="ECO:0007669"/>
    <property type="project" value="UniProtKB-KW"/>
</dbReference>
<feature type="domain" description="GAF" evidence="6">
    <location>
        <begin position="228"/>
        <end position="360"/>
    </location>
</feature>
<dbReference type="Gene3D" id="1.10.10.10">
    <property type="entry name" value="Winged helix-like DNA-binding domain superfamily/Winged helix DNA-binding domain"/>
    <property type="match status" value="1"/>
</dbReference>
<dbReference type="SUPFAM" id="SSF55781">
    <property type="entry name" value="GAF domain-like"/>
    <property type="match status" value="1"/>
</dbReference>
<dbReference type="SUPFAM" id="SSF56349">
    <property type="entry name" value="DNA breaking-rejoining enzymes"/>
    <property type="match status" value="1"/>
</dbReference>
<dbReference type="Pfam" id="PF15915">
    <property type="entry name" value="BAT"/>
    <property type="match status" value="1"/>
</dbReference>
<dbReference type="PANTHER" id="PTHR34236:SF1">
    <property type="entry name" value="DIMETHYL SULFOXIDE REDUCTASE TRANSCRIPTIONAL ACTIVATOR"/>
    <property type="match status" value="1"/>
</dbReference>
<evidence type="ECO:0008006" key="10">
    <source>
        <dbReference type="Google" id="ProtNLM"/>
    </source>
</evidence>
<name>A0A1I0MXZ2_9EURY</name>
<dbReference type="OrthoDB" id="234125at2157"/>
<keyword evidence="3" id="KW-0233">DNA recombination</keyword>
<dbReference type="Proteomes" id="UP000198518">
    <property type="component" value="Unassembled WGS sequence"/>
</dbReference>
<accession>A0A1I0MXZ2</accession>
<dbReference type="AlphaFoldDB" id="A0A1I0MXZ2"/>
<feature type="domain" description="HTH bat-type" evidence="5">
    <location>
        <begin position="531"/>
        <end position="582"/>
    </location>
</feature>
<dbReference type="InterPro" id="IPR036388">
    <property type="entry name" value="WH-like_DNA-bd_sf"/>
</dbReference>
<evidence type="ECO:0000259" key="7">
    <source>
        <dbReference type="Pfam" id="PF15915"/>
    </source>
</evidence>
<dbReference type="InterPro" id="IPR031803">
    <property type="entry name" value="BAT_GAF/HTH-assoc"/>
</dbReference>
<dbReference type="GO" id="GO:0015074">
    <property type="term" value="P:DNA integration"/>
    <property type="evidence" value="ECO:0007669"/>
    <property type="project" value="InterPro"/>
</dbReference>
<evidence type="ECO:0000256" key="4">
    <source>
        <dbReference type="SAM" id="MobiDB-lite"/>
    </source>
</evidence>
<evidence type="ECO:0000256" key="1">
    <source>
        <dbReference type="ARBA" id="ARBA00023015"/>
    </source>
</evidence>
<evidence type="ECO:0000259" key="6">
    <source>
        <dbReference type="Pfam" id="PF13185"/>
    </source>
</evidence>
<dbReference type="STRING" id="355548.SAMN04487945_0419"/>
<feature type="region of interest" description="Disordered" evidence="4">
    <location>
        <begin position="190"/>
        <end position="209"/>
    </location>
</feature>
<dbReference type="InterPro" id="IPR007050">
    <property type="entry name" value="HTH_bacterioopsin"/>
</dbReference>
<keyword evidence="9" id="KW-1185">Reference proteome</keyword>